<evidence type="ECO:0000313" key="2">
    <source>
        <dbReference type="EMBL" id="MBF9150892.1"/>
    </source>
</evidence>
<evidence type="ECO:0000313" key="3">
    <source>
        <dbReference type="Proteomes" id="UP000600799"/>
    </source>
</evidence>
<feature type="chain" id="PRO_5046226824" description="Secreted protein" evidence="1">
    <location>
        <begin position="23"/>
        <end position="191"/>
    </location>
</feature>
<feature type="signal peptide" evidence="1">
    <location>
        <begin position="1"/>
        <end position="22"/>
    </location>
</feature>
<comment type="caution">
    <text evidence="2">The sequence shown here is derived from an EMBL/GenBank/DDBJ whole genome shotgun (WGS) entry which is preliminary data.</text>
</comment>
<keyword evidence="1" id="KW-0732">Signal</keyword>
<dbReference type="RefSeq" id="WP_196275227.1">
    <property type="nucleotide sequence ID" value="NZ_JADQDC010000004.1"/>
</dbReference>
<accession>A0ABS0HF53</accession>
<keyword evidence="3" id="KW-1185">Reference proteome</keyword>
<gene>
    <name evidence="2" type="ORF">I2488_07740</name>
</gene>
<organism evidence="2 3">
    <name type="scientific">Novosphingobium jiangmenense</name>
    <dbReference type="NCBI Taxonomy" id="2791981"/>
    <lineage>
        <taxon>Bacteria</taxon>
        <taxon>Pseudomonadati</taxon>
        <taxon>Pseudomonadota</taxon>
        <taxon>Alphaproteobacteria</taxon>
        <taxon>Sphingomonadales</taxon>
        <taxon>Sphingomonadaceae</taxon>
        <taxon>Novosphingobium</taxon>
    </lineage>
</organism>
<sequence length="191" mass="20658">MLRRLILAACALAMPLATPLQASERLEPLRLRAGTNAVPNIAGDGAAGTITLNWRDNGNAWGYDVFTVTVRGQIATLEGRDQITDQPHTGEDMIRSVRFARGVHNGRSTLFALIASRQIVVSVPKPATTTVKVYALMRNDDAAGPPYEFRAVRSLTASRSYCNADMALKTELGFPLARTYSGPLTVDGCPR</sequence>
<protein>
    <recommendedName>
        <fullName evidence="4">Secreted protein</fullName>
    </recommendedName>
</protein>
<dbReference type="Proteomes" id="UP000600799">
    <property type="component" value="Unassembled WGS sequence"/>
</dbReference>
<proteinExistence type="predicted"/>
<reference evidence="2 3" key="1">
    <citation type="submission" date="2020-11" db="EMBL/GenBank/DDBJ databases">
        <title>The genome sequence of Novosphingobium sp. 1Y9A.</title>
        <authorList>
            <person name="Liu Y."/>
        </authorList>
    </citation>
    <scope>NUCLEOTIDE SEQUENCE [LARGE SCALE GENOMIC DNA]</scope>
    <source>
        <strain evidence="2 3">1Y9A</strain>
    </source>
</reference>
<dbReference type="EMBL" id="JADQDC010000004">
    <property type="protein sequence ID" value="MBF9150892.1"/>
    <property type="molecule type" value="Genomic_DNA"/>
</dbReference>
<evidence type="ECO:0000256" key="1">
    <source>
        <dbReference type="SAM" id="SignalP"/>
    </source>
</evidence>
<evidence type="ECO:0008006" key="4">
    <source>
        <dbReference type="Google" id="ProtNLM"/>
    </source>
</evidence>
<name>A0ABS0HF53_9SPHN</name>